<reference evidence="11" key="1">
    <citation type="journal article" date="2019" name="bioRxiv">
        <title>Genomics, evolutionary history and diagnostics of the Alternaria alternata species group including apple and Asian pear pathotypes.</title>
        <authorList>
            <person name="Armitage A.D."/>
            <person name="Cockerton H.M."/>
            <person name="Sreenivasaprasad S."/>
            <person name="Woodhall J.W."/>
            <person name="Lane C.R."/>
            <person name="Harrison R.J."/>
            <person name="Clarkson J.P."/>
        </authorList>
    </citation>
    <scope>NUCLEOTIDE SEQUENCE [LARGE SCALE GENOMIC DNA]</scope>
    <source>
        <strain evidence="11">FERA 1177</strain>
    </source>
</reference>
<feature type="transmembrane region" description="Helical" evidence="8">
    <location>
        <begin position="195"/>
        <end position="215"/>
    </location>
</feature>
<dbReference type="SUPFAM" id="SSF144091">
    <property type="entry name" value="Rhomboid-like"/>
    <property type="match status" value="1"/>
</dbReference>
<evidence type="ECO:0000259" key="9">
    <source>
        <dbReference type="Pfam" id="PF01694"/>
    </source>
</evidence>
<organism evidence="10 11">
    <name type="scientific">Alternaria alternata</name>
    <name type="common">Alternaria rot fungus</name>
    <name type="synonym">Torula alternata</name>
    <dbReference type="NCBI Taxonomy" id="5599"/>
    <lineage>
        <taxon>Eukaryota</taxon>
        <taxon>Fungi</taxon>
        <taxon>Dikarya</taxon>
        <taxon>Ascomycota</taxon>
        <taxon>Pezizomycotina</taxon>
        <taxon>Dothideomycetes</taxon>
        <taxon>Pleosporomycetidae</taxon>
        <taxon>Pleosporales</taxon>
        <taxon>Pleosporineae</taxon>
        <taxon>Pleosporaceae</taxon>
        <taxon>Alternaria</taxon>
        <taxon>Alternaria sect. Alternaria</taxon>
        <taxon>Alternaria alternata complex</taxon>
    </lineage>
</organism>
<keyword evidence="3 8" id="KW-0812">Transmembrane</keyword>
<feature type="transmembrane region" description="Helical" evidence="8">
    <location>
        <begin position="275"/>
        <end position="300"/>
    </location>
</feature>
<evidence type="ECO:0000256" key="2">
    <source>
        <dbReference type="ARBA" id="ARBA00009045"/>
    </source>
</evidence>
<evidence type="ECO:0000256" key="4">
    <source>
        <dbReference type="ARBA" id="ARBA00022801"/>
    </source>
</evidence>
<sequence>MFAYKIGGPSLRCACYASQPPAISVFRPTVSRLRYLSQQRAQYAQLRSEAPRPNNEQPPIPEEVLRQAVDDASDDTYTQFPKVKVRYLIPAIWALSVSGGIFYGLAYLEAKSELKSKPASGGGWLQAPQWSTKQRGPPTPTEVVTGAWTNLDPISRVTYGIIGANSGIHLSSFLLPRAWETLWHLPARNVNYTQFTSMFVHGGALHFFVNMYFLNNFMAPVGYSRLFEGSPYHTLSFYLSAGVLSGFAQHWTTLSTRIPFHRRPIPEIFIRSGGASGALFGVLGVFCMQYPHAGLGILFVPVHFDAQYVLPAILLFDLVGIIRGYSFVNFGHAAHFAGGMLGVAYSNNVTIALELGDGSHVPFELSSRMRRRCFVLSAIPPGAILRGVQFEPFRAVMNYLDSGECPPIFTGLAEGNASLLLFAQTWVLAAQLGLTGLQNDLMTMMIGIHANIVDGRGADLDFQYTTDESLLEAFQHLRDQIGRNSHAENFLICFAGRTAPSISELERNLDTTKTDPAIRNEILAEARSFSPDPIKNQPEVFFVNDRMPPSYPQLEIQPNKTGLGNGRWTSAHTTHPIDVNDADRPQLTKTFGEFGNGTQKHSSKIPKHKYHVGHLRSPDSTHTLLHSSFSNQPDEACDPGVRIHVGDPDDPNLSYPSQGVENHNGDLSASTVDHDGVLHLDRPLSLPLPSALPPLSSPSPPSASLQCPRPPVSSHTHLSSHRSFVGSQDRGLKAPCVIQVYQYNNKAHDNAYRIQNESESTVAAQVQGRGKGGVRTVRAVANSGRQSQKLIRQRKGRRYKWFSLLTCGSKHY</sequence>
<feature type="compositionally biased region" description="Polar residues" evidence="7">
    <location>
        <begin position="654"/>
        <end position="671"/>
    </location>
</feature>
<dbReference type="InterPro" id="IPR050925">
    <property type="entry name" value="Rhomboid_protease_S54"/>
</dbReference>
<keyword evidence="4" id="KW-0378">Hydrolase</keyword>
<evidence type="ECO:0000256" key="6">
    <source>
        <dbReference type="ARBA" id="ARBA00023136"/>
    </source>
</evidence>
<evidence type="ECO:0000313" key="11">
    <source>
        <dbReference type="Proteomes" id="UP000291422"/>
    </source>
</evidence>
<evidence type="ECO:0000256" key="3">
    <source>
        <dbReference type="ARBA" id="ARBA00022692"/>
    </source>
</evidence>
<dbReference type="VEuPathDB" id="FungiDB:CC77DRAFT_1014141"/>
<keyword evidence="5 8" id="KW-1133">Transmembrane helix</keyword>
<keyword evidence="6 8" id="KW-0472">Membrane</keyword>
<proteinExistence type="inferred from homology"/>
<dbReference type="InterPro" id="IPR035952">
    <property type="entry name" value="Rhomboid-like_sf"/>
</dbReference>
<evidence type="ECO:0000256" key="1">
    <source>
        <dbReference type="ARBA" id="ARBA00004141"/>
    </source>
</evidence>
<feature type="compositionally biased region" description="Polar residues" evidence="7">
    <location>
        <begin position="618"/>
        <end position="633"/>
    </location>
</feature>
<comment type="similarity">
    <text evidence="2">Belongs to the peptidase S54 family.</text>
</comment>
<dbReference type="PANTHER" id="PTHR43731">
    <property type="entry name" value="RHOMBOID PROTEASE"/>
    <property type="match status" value="1"/>
</dbReference>
<dbReference type="Pfam" id="PF01694">
    <property type="entry name" value="Rhomboid"/>
    <property type="match status" value="1"/>
</dbReference>
<evidence type="ECO:0000256" key="8">
    <source>
        <dbReference type="SAM" id="Phobius"/>
    </source>
</evidence>
<evidence type="ECO:0000313" key="10">
    <source>
        <dbReference type="EMBL" id="RYN71453.1"/>
    </source>
</evidence>
<feature type="transmembrane region" description="Helical" evidence="8">
    <location>
        <begin position="235"/>
        <end position="254"/>
    </location>
</feature>
<dbReference type="EMBL" id="PDXD01000032">
    <property type="protein sequence ID" value="RYN71453.1"/>
    <property type="molecule type" value="Genomic_DNA"/>
</dbReference>
<feature type="compositionally biased region" description="Pro residues" evidence="7">
    <location>
        <begin position="690"/>
        <end position="701"/>
    </location>
</feature>
<dbReference type="GO" id="GO:0004252">
    <property type="term" value="F:serine-type endopeptidase activity"/>
    <property type="evidence" value="ECO:0007669"/>
    <property type="project" value="InterPro"/>
</dbReference>
<gene>
    <name evidence="10" type="ORF">AA0117_g9537</name>
</gene>
<accession>A0A4Q4N7H1</accession>
<dbReference type="GO" id="GO:0016020">
    <property type="term" value="C:membrane"/>
    <property type="evidence" value="ECO:0007669"/>
    <property type="project" value="UniProtKB-SubCell"/>
</dbReference>
<comment type="subcellular location">
    <subcellularLocation>
        <location evidence="1">Membrane</location>
        <topology evidence="1">Multi-pass membrane protein</topology>
    </subcellularLocation>
</comment>
<feature type="compositionally biased region" description="Polar residues" evidence="7">
    <location>
        <begin position="713"/>
        <end position="725"/>
    </location>
</feature>
<evidence type="ECO:0000256" key="7">
    <source>
        <dbReference type="SAM" id="MobiDB-lite"/>
    </source>
</evidence>
<dbReference type="Gene3D" id="1.20.1540.10">
    <property type="entry name" value="Rhomboid-like"/>
    <property type="match status" value="1"/>
</dbReference>
<feature type="transmembrane region" description="Helical" evidence="8">
    <location>
        <begin position="87"/>
        <end position="108"/>
    </location>
</feature>
<feature type="region of interest" description="Disordered" evidence="7">
    <location>
        <begin position="689"/>
        <end position="725"/>
    </location>
</feature>
<dbReference type="GO" id="GO:0006465">
    <property type="term" value="P:signal peptide processing"/>
    <property type="evidence" value="ECO:0007669"/>
    <property type="project" value="TreeGrafter"/>
</dbReference>
<dbReference type="PANTHER" id="PTHR43731:SF14">
    <property type="entry name" value="PRESENILIN-ASSOCIATED RHOMBOID-LIKE PROTEIN, MITOCHONDRIAL"/>
    <property type="match status" value="1"/>
</dbReference>
<feature type="region of interest" description="Disordered" evidence="7">
    <location>
        <begin position="613"/>
        <end position="671"/>
    </location>
</feature>
<evidence type="ECO:0000256" key="5">
    <source>
        <dbReference type="ARBA" id="ARBA00022989"/>
    </source>
</evidence>
<name>A0A4Q4N7H1_ALTAL</name>
<dbReference type="AlphaFoldDB" id="A0A4Q4N7H1"/>
<feature type="domain" description="Peptidase S54 rhomboid" evidence="9">
    <location>
        <begin position="192"/>
        <end position="346"/>
    </location>
</feature>
<dbReference type="Proteomes" id="UP000291422">
    <property type="component" value="Unassembled WGS sequence"/>
</dbReference>
<comment type="caution">
    <text evidence="10">The sequence shown here is derived from an EMBL/GenBank/DDBJ whole genome shotgun (WGS) entry which is preliminary data.</text>
</comment>
<protein>
    <recommendedName>
        <fullName evidence="9">Peptidase S54 rhomboid domain-containing protein</fullName>
    </recommendedName>
</protein>
<dbReference type="InterPro" id="IPR022764">
    <property type="entry name" value="Peptidase_S54_rhomboid_dom"/>
</dbReference>